<dbReference type="PIRSF" id="PIRSF011484">
    <property type="entry name" value="YaeQ"/>
    <property type="match status" value="1"/>
</dbReference>
<comment type="caution">
    <text evidence="1">The sequence shown here is derived from an EMBL/GenBank/DDBJ whole genome shotgun (WGS) entry which is preliminary data.</text>
</comment>
<dbReference type="PANTHER" id="PTHR38784:SF1">
    <property type="entry name" value="SUCROSE PHOSPHORYLASE"/>
    <property type="match status" value="1"/>
</dbReference>
<organism evidence="1 2">
    <name type="scientific">Neptunomonas phycophila</name>
    <dbReference type="NCBI Taxonomy" id="1572645"/>
    <lineage>
        <taxon>Bacteria</taxon>
        <taxon>Pseudomonadati</taxon>
        <taxon>Pseudomonadota</taxon>
        <taxon>Gammaproteobacteria</taxon>
        <taxon>Oceanospirillales</taxon>
        <taxon>Oceanospirillaceae</taxon>
        <taxon>Neptunomonas</taxon>
    </lineage>
</organism>
<proteinExistence type="predicted"/>
<dbReference type="SUPFAM" id="SSF52980">
    <property type="entry name" value="Restriction endonuclease-like"/>
    <property type="match status" value="1"/>
</dbReference>
<dbReference type="PANTHER" id="PTHR38784">
    <property type="entry name" value="SUCROSE PHOSPHORYLASE"/>
    <property type="match status" value="1"/>
</dbReference>
<sequence length="177" mass="20479">MALKPTIYKVDLQIVDLNRNVYPSVKLTLALHPSELPERMMVRLLAYALNYHEDLEFCKGLSAADEADLWQVAPTQEIMEWIEVGQVSPDRLRKAVSRAANIKLYAYGSESEIWWQRFSDDFARLSKVEIYRFKYEEVKVLIPWVERSIDLSVTISGNDLMLNSGDNHHTLSVSQYL</sequence>
<gene>
    <name evidence="1" type="ORF">Q4490_10810</name>
</gene>
<dbReference type="Gene3D" id="3.10.640.10">
    <property type="entry name" value="Restriction endonuclease-like alpha-beta roll domain"/>
    <property type="match status" value="1"/>
</dbReference>
<dbReference type="SMART" id="SM01322">
    <property type="entry name" value="YaeQ"/>
    <property type="match status" value="1"/>
</dbReference>
<reference evidence="1" key="1">
    <citation type="submission" date="2023-07" db="EMBL/GenBank/DDBJ databases">
        <title>Genome content predicts the carbon catabolic preferences of heterotrophic bacteria.</title>
        <authorList>
            <person name="Gralka M."/>
        </authorList>
    </citation>
    <scope>NUCLEOTIDE SEQUENCE</scope>
    <source>
        <strain evidence="1">I2M16</strain>
    </source>
</reference>
<name>A0AAW7XL19_9GAMM</name>
<evidence type="ECO:0000313" key="1">
    <source>
        <dbReference type="EMBL" id="MDO6454053.1"/>
    </source>
</evidence>
<evidence type="ECO:0000313" key="2">
    <source>
        <dbReference type="Proteomes" id="UP001169862"/>
    </source>
</evidence>
<dbReference type="AlphaFoldDB" id="A0AAW7XL19"/>
<protein>
    <submittedName>
        <fullName evidence="1">YaeQ family protein</fullName>
    </submittedName>
</protein>
<dbReference type="RefSeq" id="WP_303550507.1">
    <property type="nucleotide sequence ID" value="NZ_JAUOPG010000006.1"/>
</dbReference>
<dbReference type="InterPro" id="IPR011335">
    <property type="entry name" value="Restrct_endonuc-II-like"/>
</dbReference>
<dbReference type="InterPro" id="IPR038590">
    <property type="entry name" value="YaeQ_sf"/>
</dbReference>
<accession>A0AAW7XL19</accession>
<dbReference type="EMBL" id="JAUOPG010000006">
    <property type="protein sequence ID" value="MDO6454053.1"/>
    <property type="molecule type" value="Genomic_DNA"/>
</dbReference>
<dbReference type="Pfam" id="PF07152">
    <property type="entry name" value="YaeQ"/>
    <property type="match status" value="1"/>
</dbReference>
<dbReference type="Proteomes" id="UP001169862">
    <property type="component" value="Unassembled WGS sequence"/>
</dbReference>
<dbReference type="InterPro" id="IPR009822">
    <property type="entry name" value="YaeQ"/>
</dbReference>